<evidence type="ECO:0000259" key="6">
    <source>
        <dbReference type="PROSITE" id="PS50404"/>
    </source>
</evidence>
<dbReference type="EMBL" id="RRYP01014775">
    <property type="protein sequence ID" value="TNV75810.1"/>
    <property type="molecule type" value="Genomic_DNA"/>
</dbReference>
<accession>A0A8J8NJU6</accession>
<dbReference type="InterPro" id="IPR010987">
    <property type="entry name" value="Glutathione-S-Trfase_C-like"/>
</dbReference>
<comment type="caution">
    <text evidence="8">The sequence shown here is derived from an EMBL/GenBank/DDBJ whole genome shotgun (WGS) entry which is preliminary data.</text>
</comment>
<dbReference type="Pfam" id="PF02798">
    <property type="entry name" value="GST_N"/>
    <property type="match status" value="1"/>
</dbReference>
<keyword evidence="4" id="KW-0808">Transferase</keyword>
<feature type="domain" description="GST N-terminal" evidence="6">
    <location>
        <begin position="9"/>
        <end position="92"/>
    </location>
</feature>
<evidence type="ECO:0000256" key="5">
    <source>
        <dbReference type="ARBA" id="ARBA00047960"/>
    </source>
</evidence>
<comment type="function">
    <text evidence="1">Conjugation of reduced glutathione to a wide number of exogenous and endogenous hydrophobic electrophiles.</text>
</comment>
<dbReference type="PROSITE" id="PS50404">
    <property type="entry name" value="GST_NTER"/>
    <property type="match status" value="1"/>
</dbReference>
<dbReference type="InterPro" id="IPR050213">
    <property type="entry name" value="GST_superfamily"/>
</dbReference>
<protein>
    <recommendedName>
        <fullName evidence="3">glutathione transferase</fullName>
        <ecNumber evidence="3">2.5.1.18</ecNumber>
    </recommendedName>
</protein>
<proteinExistence type="inferred from homology"/>
<evidence type="ECO:0000256" key="3">
    <source>
        <dbReference type="ARBA" id="ARBA00012452"/>
    </source>
</evidence>
<dbReference type="SFLD" id="SFLDS00019">
    <property type="entry name" value="Glutathione_Transferase_(cytos"/>
    <property type="match status" value="1"/>
</dbReference>
<dbReference type="InterPro" id="IPR036249">
    <property type="entry name" value="Thioredoxin-like_sf"/>
</dbReference>
<dbReference type="InterPro" id="IPR040079">
    <property type="entry name" value="Glutathione_S-Trfase"/>
</dbReference>
<dbReference type="GO" id="GO:0004364">
    <property type="term" value="F:glutathione transferase activity"/>
    <property type="evidence" value="ECO:0007669"/>
    <property type="project" value="UniProtKB-EC"/>
</dbReference>
<keyword evidence="9" id="KW-1185">Reference proteome</keyword>
<dbReference type="Proteomes" id="UP000785679">
    <property type="component" value="Unassembled WGS sequence"/>
</dbReference>
<gene>
    <name evidence="8" type="ORF">FGO68_gene953</name>
</gene>
<name>A0A8J8NJU6_HALGN</name>
<dbReference type="OrthoDB" id="410118at2759"/>
<feature type="domain" description="GST C-terminal" evidence="7">
    <location>
        <begin position="96"/>
        <end position="226"/>
    </location>
</feature>
<evidence type="ECO:0000256" key="4">
    <source>
        <dbReference type="ARBA" id="ARBA00022679"/>
    </source>
</evidence>
<dbReference type="InterPro" id="IPR036282">
    <property type="entry name" value="Glutathione-S-Trfase_C_sf"/>
</dbReference>
<comment type="similarity">
    <text evidence="2">Belongs to the GST superfamily. Mu family.</text>
</comment>
<evidence type="ECO:0000259" key="7">
    <source>
        <dbReference type="PROSITE" id="PS50405"/>
    </source>
</evidence>
<comment type="catalytic activity">
    <reaction evidence="5">
        <text>RX + glutathione = an S-substituted glutathione + a halide anion + H(+)</text>
        <dbReference type="Rhea" id="RHEA:16437"/>
        <dbReference type="ChEBI" id="CHEBI:15378"/>
        <dbReference type="ChEBI" id="CHEBI:16042"/>
        <dbReference type="ChEBI" id="CHEBI:17792"/>
        <dbReference type="ChEBI" id="CHEBI:57925"/>
        <dbReference type="ChEBI" id="CHEBI:90779"/>
        <dbReference type="EC" id="2.5.1.18"/>
    </reaction>
</comment>
<dbReference type="Gene3D" id="1.20.1050.130">
    <property type="match status" value="1"/>
</dbReference>
<evidence type="ECO:0000313" key="8">
    <source>
        <dbReference type="EMBL" id="TNV75810.1"/>
    </source>
</evidence>
<dbReference type="EC" id="2.5.1.18" evidence="3"/>
<dbReference type="AlphaFoldDB" id="A0A8J8NJU6"/>
<evidence type="ECO:0000256" key="1">
    <source>
        <dbReference type="ARBA" id="ARBA00003701"/>
    </source>
</evidence>
<dbReference type="InterPro" id="IPR004045">
    <property type="entry name" value="Glutathione_S-Trfase_N"/>
</dbReference>
<organism evidence="8 9">
    <name type="scientific">Halteria grandinella</name>
    <dbReference type="NCBI Taxonomy" id="5974"/>
    <lineage>
        <taxon>Eukaryota</taxon>
        <taxon>Sar</taxon>
        <taxon>Alveolata</taxon>
        <taxon>Ciliophora</taxon>
        <taxon>Intramacronucleata</taxon>
        <taxon>Spirotrichea</taxon>
        <taxon>Stichotrichia</taxon>
        <taxon>Sporadotrichida</taxon>
        <taxon>Halteriidae</taxon>
        <taxon>Halteria</taxon>
    </lineage>
</organism>
<dbReference type="SUPFAM" id="SSF47616">
    <property type="entry name" value="GST C-terminal domain-like"/>
    <property type="match status" value="1"/>
</dbReference>
<dbReference type="PROSITE" id="PS50405">
    <property type="entry name" value="GST_CTER"/>
    <property type="match status" value="1"/>
</dbReference>
<reference evidence="8" key="1">
    <citation type="submission" date="2019-06" db="EMBL/GenBank/DDBJ databases">
        <authorList>
            <person name="Zheng W."/>
        </authorList>
    </citation>
    <scope>NUCLEOTIDE SEQUENCE</scope>
    <source>
        <strain evidence="8">QDHG01</strain>
    </source>
</reference>
<dbReference type="Pfam" id="PF13410">
    <property type="entry name" value="GST_C_2"/>
    <property type="match status" value="1"/>
</dbReference>
<dbReference type="PANTHER" id="PTHR11571:SF222">
    <property type="entry name" value="GLUTATHIONE TRANSFERASE"/>
    <property type="match status" value="1"/>
</dbReference>
<dbReference type="SUPFAM" id="SSF52833">
    <property type="entry name" value="Thioredoxin-like"/>
    <property type="match status" value="1"/>
</dbReference>
<sequence>MESQSAPSTKPLLGYWHIRGYGAYIKLAFAAVGVDFDYVPYYESDEAKWFQTDKPSLSMTLPNLPYLRDGDLEISEHDAIYRHVFRKYKPELLGKTINDQAQVDQFLTYWVKLNSALRTPCYTQSDPTEDNRKAIIEPFRATLDRLDARLATRKYHMGDDLTAADIYLYETFEVLKLIHESTANGWLNIKRVGESIETLGWFESYKKSQYYAEQINGDEAHINNRK</sequence>
<evidence type="ECO:0000256" key="2">
    <source>
        <dbReference type="ARBA" id="ARBA00005861"/>
    </source>
</evidence>
<dbReference type="GO" id="GO:0006749">
    <property type="term" value="P:glutathione metabolic process"/>
    <property type="evidence" value="ECO:0007669"/>
    <property type="project" value="TreeGrafter"/>
</dbReference>
<dbReference type="PANTHER" id="PTHR11571">
    <property type="entry name" value="GLUTATHIONE S-TRANSFERASE"/>
    <property type="match status" value="1"/>
</dbReference>
<evidence type="ECO:0000313" key="9">
    <source>
        <dbReference type="Proteomes" id="UP000785679"/>
    </source>
</evidence>